<dbReference type="SFLD" id="SFLDG01129">
    <property type="entry name" value="C1.5:_HAD__Beta-PGM__Phosphata"/>
    <property type="match status" value="1"/>
</dbReference>
<accession>A0A6P1DZN4</accession>
<dbReference type="Proteomes" id="UP000471640">
    <property type="component" value="Unassembled WGS sequence"/>
</dbReference>
<dbReference type="Pfam" id="PF00702">
    <property type="entry name" value="Hydrolase"/>
    <property type="match status" value="1"/>
</dbReference>
<dbReference type="PANTHER" id="PTHR46191:SF2">
    <property type="entry name" value="HALOACID DEHALOGENASE-LIKE HYDROLASE DOMAIN-CONTAINING PROTEIN 3"/>
    <property type="match status" value="1"/>
</dbReference>
<dbReference type="EMBL" id="JAAIJR010000162">
    <property type="protein sequence ID" value="NEX23149.1"/>
    <property type="molecule type" value="Genomic_DNA"/>
</dbReference>
<dbReference type="SUPFAM" id="SSF56784">
    <property type="entry name" value="HAD-like"/>
    <property type="match status" value="1"/>
</dbReference>
<evidence type="ECO:0000313" key="2">
    <source>
        <dbReference type="Proteomes" id="UP000471640"/>
    </source>
</evidence>
<sequence length="320" mass="34117">MTEEAKTEFVACIHAHTQPRDPEPSGLSERLGPLPDVRAVLFDVYGTLLTSKTGHAGPNPPSDAGAIDAALTAAGWPNAEIPKGLDVAAALENRVQASAAERRKKGEDYPAADARAIWRDVLAKILGTSPKKLDAAAIERFVVELECRINPVCPMPDLRETLAELRARDLKLGVVSDGQFYTPLVLEAALGLPPAEAGIEPSCSLYSYQIGVTKPSPLLYEEAMIALENEFAILSDEVLYVGSRFEEGILPANAMGFRTALYAGDAASLQLGANDLDAMSHAPPDRILTGLAQLKEVLRVAKPKDRLAGIDLEADIGGDD</sequence>
<proteinExistence type="predicted"/>
<reference evidence="1 2" key="2">
    <citation type="submission" date="2020-02" db="EMBL/GenBank/DDBJ databases">
        <title>Genome sequences of Thiorhodococcus mannitoliphagus and Thiorhodococcus minor, purple sulfur photosynthetic bacteria in the gammaproteobacterial family, Chromatiaceae.</title>
        <authorList>
            <person name="Aviles F.A."/>
            <person name="Meyer T.E."/>
            <person name="Kyndt J.A."/>
        </authorList>
    </citation>
    <scope>NUCLEOTIDE SEQUENCE [LARGE SCALE GENOMIC DNA]</scope>
    <source>
        <strain evidence="1 2">DSM 18266</strain>
    </source>
</reference>
<reference evidence="2" key="1">
    <citation type="journal article" date="2020" name="Microbiol. Resour. Announc.">
        <title>Draft Genome Sequences of Thiorhodococcus mannitoliphagus and Thiorhodococcus minor, Purple Sulfur Photosynthetic Bacteria in the Gammaproteobacterial Family Chromatiaceae.</title>
        <authorList>
            <person name="Aviles F.A."/>
            <person name="Meyer T.E."/>
            <person name="Kyndt J.A."/>
        </authorList>
    </citation>
    <scope>NUCLEOTIDE SEQUENCE [LARGE SCALE GENOMIC DNA]</scope>
    <source>
        <strain evidence="2">DSM 18266</strain>
    </source>
</reference>
<protein>
    <submittedName>
        <fullName evidence="1">HAD family hydrolase</fullName>
    </submittedName>
</protein>
<dbReference type="Gene3D" id="3.40.50.1000">
    <property type="entry name" value="HAD superfamily/HAD-like"/>
    <property type="match status" value="1"/>
</dbReference>
<dbReference type="InterPro" id="IPR036412">
    <property type="entry name" value="HAD-like_sf"/>
</dbReference>
<dbReference type="RefSeq" id="WP_164656497.1">
    <property type="nucleotide sequence ID" value="NZ_JAAIJR010000162.1"/>
</dbReference>
<dbReference type="AlphaFoldDB" id="A0A6P1DZN4"/>
<gene>
    <name evidence="1" type="ORF">G3480_23100</name>
</gene>
<dbReference type="SFLD" id="SFLDS00003">
    <property type="entry name" value="Haloacid_Dehalogenase"/>
    <property type="match status" value="1"/>
</dbReference>
<comment type="caution">
    <text evidence="1">The sequence shown here is derived from an EMBL/GenBank/DDBJ whole genome shotgun (WGS) entry which is preliminary data.</text>
</comment>
<dbReference type="GO" id="GO:0016787">
    <property type="term" value="F:hydrolase activity"/>
    <property type="evidence" value="ECO:0007669"/>
    <property type="project" value="UniProtKB-KW"/>
</dbReference>
<dbReference type="InterPro" id="IPR023214">
    <property type="entry name" value="HAD_sf"/>
</dbReference>
<keyword evidence="2" id="KW-1185">Reference proteome</keyword>
<evidence type="ECO:0000313" key="1">
    <source>
        <dbReference type="EMBL" id="NEX23149.1"/>
    </source>
</evidence>
<keyword evidence="1" id="KW-0378">Hydrolase</keyword>
<dbReference type="PANTHER" id="PTHR46191">
    <property type="match status" value="1"/>
</dbReference>
<name>A0A6P1DZN4_9GAMM</name>
<organism evidence="1 2">
    <name type="scientific">Thiorhodococcus mannitoliphagus</name>
    <dbReference type="NCBI Taxonomy" id="329406"/>
    <lineage>
        <taxon>Bacteria</taxon>
        <taxon>Pseudomonadati</taxon>
        <taxon>Pseudomonadota</taxon>
        <taxon>Gammaproteobacteria</taxon>
        <taxon>Chromatiales</taxon>
        <taxon>Chromatiaceae</taxon>
        <taxon>Thiorhodococcus</taxon>
    </lineage>
</organism>
<dbReference type="InterPro" id="IPR051828">
    <property type="entry name" value="HAD-like_hydrolase_domain"/>
</dbReference>